<keyword evidence="3" id="KW-1185">Reference proteome</keyword>
<proteinExistence type="predicted"/>
<feature type="region of interest" description="Disordered" evidence="1">
    <location>
        <begin position="1"/>
        <end position="25"/>
    </location>
</feature>
<dbReference type="Proteomes" id="UP000076722">
    <property type="component" value="Unassembled WGS sequence"/>
</dbReference>
<name>A0A164QZV0_9AGAM</name>
<gene>
    <name evidence="2" type="ORF">SISNIDRAFT_488652</name>
</gene>
<reference evidence="2 3" key="1">
    <citation type="journal article" date="2016" name="Mol. Biol. Evol.">
        <title>Comparative Genomics of Early-Diverging Mushroom-Forming Fungi Provides Insights into the Origins of Lignocellulose Decay Capabilities.</title>
        <authorList>
            <person name="Nagy L.G."/>
            <person name="Riley R."/>
            <person name="Tritt A."/>
            <person name="Adam C."/>
            <person name="Daum C."/>
            <person name="Floudas D."/>
            <person name="Sun H."/>
            <person name="Yadav J.S."/>
            <person name="Pangilinan J."/>
            <person name="Larsson K.H."/>
            <person name="Matsuura K."/>
            <person name="Barry K."/>
            <person name="Labutti K."/>
            <person name="Kuo R."/>
            <person name="Ohm R.A."/>
            <person name="Bhattacharya S.S."/>
            <person name="Shirouzu T."/>
            <person name="Yoshinaga Y."/>
            <person name="Martin F.M."/>
            <person name="Grigoriev I.V."/>
            <person name="Hibbett D.S."/>
        </authorList>
    </citation>
    <scope>NUCLEOTIDE SEQUENCE [LARGE SCALE GENOMIC DNA]</scope>
    <source>
        <strain evidence="2 3">HHB9708</strain>
    </source>
</reference>
<sequence length="340" mass="38413">MPLNDGPEWNPINPPEHSPSHNIPFPNTSFPGTGYILSQTASPMTSSGNPAVQRHPCYYIENPILIFRVENMLFKVAIKQFANISPVFKDLMDLGGSGSHEGGEGLSDDNPIVTHDSLRSWELFVPWVERENDPKMKPDTCGDWLELLAFAHKYQVKDCVNECIASLNALNLSPAHRLSLAMQMDIAQWVGAAIWDLLTMPQRNMTLEDYRRLSIEILFNVHQGRDKILIWNSTLLCNVFPVQHGPDCIERTRCERSWKAAYTDIMRAKFHPDKPMGGAEILLILEHSYITGMGQFCFSRTIEELKGKNSVLRDETIAEEEKLAIAQLCGFDAIDLTPFL</sequence>
<dbReference type="OrthoDB" id="2593747at2759"/>
<evidence type="ECO:0000313" key="3">
    <source>
        <dbReference type="Proteomes" id="UP000076722"/>
    </source>
</evidence>
<organism evidence="2 3">
    <name type="scientific">Sistotremastrum niveocremeum HHB9708</name>
    <dbReference type="NCBI Taxonomy" id="1314777"/>
    <lineage>
        <taxon>Eukaryota</taxon>
        <taxon>Fungi</taxon>
        <taxon>Dikarya</taxon>
        <taxon>Basidiomycota</taxon>
        <taxon>Agaricomycotina</taxon>
        <taxon>Agaricomycetes</taxon>
        <taxon>Sistotremastrales</taxon>
        <taxon>Sistotremastraceae</taxon>
        <taxon>Sertulicium</taxon>
        <taxon>Sertulicium niveocremeum</taxon>
    </lineage>
</organism>
<accession>A0A164QZV0</accession>
<evidence type="ECO:0008006" key="4">
    <source>
        <dbReference type="Google" id="ProtNLM"/>
    </source>
</evidence>
<dbReference type="AlphaFoldDB" id="A0A164QZV0"/>
<protein>
    <recommendedName>
        <fullName evidence="4">BTB domain-containing protein</fullName>
    </recommendedName>
</protein>
<evidence type="ECO:0000256" key="1">
    <source>
        <dbReference type="SAM" id="MobiDB-lite"/>
    </source>
</evidence>
<dbReference type="EMBL" id="KV419423">
    <property type="protein sequence ID" value="KZS90118.1"/>
    <property type="molecule type" value="Genomic_DNA"/>
</dbReference>
<evidence type="ECO:0000313" key="2">
    <source>
        <dbReference type="EMBL" id="KZS90118.1"/>
    </source>
</evidence>